<feature type="transmembrane region" description="Helical" evidence="1">
    <location>
        <begin position="143"/>
        <end position="162"/>
    </location>
</feature>
<evidence type="ECO:0000259" key="2">
    <source>
        <dbReference type="Pfam" id="PF01970"/>
    </source>
</evidence>
<name>A0A1H4E463_9BACI</name>
<dbReference type="EMBL" id="FNQR01000008">
    <property type="protein sequence ID" value="SEA79627.1"/>
    <property type="molecule type" value="Genomic_DNA"/>
</dbReference>
<accession>A0A1H4E463</accession>
<reference evidence="4" key="1">
    <citation type="submission" date="2016-10" db="EMBL/GenBank/DDBJ databases">
        <authorList>
            <person name="Varghese N."/>
            <person name="Submissions S."/>
        </authorList>
    </citation>
    <scope>NUCLEOTIDE SEQUENCE [LARGE SCALE GENOMIC DNA]</scope>
    <source>
        <strain evidence="4">CCM7597</strain>
    </source>
</reference>
<keyword evidence="4" id="KW-1185">Reference proteome</keyword>
<keyword evidence="1" id="KW-0812">Transmembrane</keyword>
<dbReference type="RefSeq" id="WP_176791469.1">
    <property type="nucleotide sequence ID" value="NZ_FNQR01000008.1"/>
</dbReference>
<evidence type="ECO:0000313" key="3">
    <source>
        <dbReference type="EMBL" id="SEA79627.1"/>
    </source>
</evidence>
<feature type="domain" description="DUF112" evidence="2">
    <location>
        <begin position="19"/>
        <end position="437"/>
    </location>
</feature>
<dbReference type="Pfam" id="PF01970">
    <property type="entry name" value="TctA"/>
    <property type="match status" value="1"/>
</dbReference>
<evidence type="ECO:0000256" key="1">
    <source>
        <dbReference type="SAM" id="Phobius"/>
    </source>
</evidence>
<dbReference type="AlphaFoldDB" id="A0A1H4E463"/>
<dbReference type="Proteomes" id="UP000198584">
    <property type="component" value="Unassembled WGS sequence"/>
</dbReference>
<feature type="transmembrane region" description="Helical" evidence="1">
    <location>
        <begin position="361"/>
        <end position="383"/>
    </location>
</feature>
<feature type="transmembrane region" description="Helical" evidence="1">
    <location>
        <begin position="169"/>
        <end position="190"/>
    </location>
</feature>
<feature type="transmembrane region" description="Helical" evidence="1">
    <location>
        <begin position="202"/>
        <end position="223"/>
    </location>
</feature>
<keyword evidence="1" id="KW-1133">Transmembrane helix</keyword>
<dbReference type="PANTHER" id="PTHR35342">
    <property type="entry name" value="TRICARBOXYLIC TRANSPORT PROTEIN"/>
    <property type="match status" value="1"/>
</dbReference>
<feature type="transmembrane region" description="Helical" evidence="1">
    <location>
        <begin position="256"/>
        <end position="278"/>
    </location>
</feature>
<dbReference type="InterPro" id="IPR002823">
    <property type="entry name" value="DUF112_TM"/>
</dbReference>
<dbReference type="PANTHER" id="PTHR35342:SF5">
    <property type="entry name" value="TRICARBOXYLIC TRANSPORT PROTEIN"/>
    <property type="match status" value="1"/>
</dbReference>
<feature type="transmembrane region" description="Helical" evidence="1">
    <location>
        <begin position="460"/>
        <end position="485"/>
    </location>
</feature>
<feature type="transmembrane region" description="Helical" evidence="1">
    <location>
        <begin position="41"/>
        <end position="68"/>
    </location>
</feature>
<feature type="transmembrane region" description="Helical" evidence="1">
    <location>
        <begin position="412"/>
        <end position="440"/>
    </location>
</feature>
<organism evidence="3 4">
    <name type="scientific">Thalassobacillus cyri</name>
    <dbReference type="NCBI Taxonomy" id="571932"/>
    <lineage>
        <taxon>Bacteria</taxon>
        <taxon>Bacillati</taxon>
        <taxon>Bacillota</taxon>
        <taxon>Bacilli</taxon>
        <taxon>Bacillales</taxon>
        <taxon>Bacillaceae</taxon>
        <taxon>Thalassobacillus</taxon>
    </lineage>
</organism>
<feature type="transmembrane region" description="Helical" evidence="1">
    <location>
        <begin position="389"/>
        <end position="405"/>
    </location>
</feature>
<evidence type="ECO:0000313" key="4">
    <source>
        <dbReference type="Proteomes" id="UP000198584"/>
    </source>
</evidence>
<protein>
    <submittedName>
        <fullName evidence="3">Putative tricarboxylic transport membrane protein</fullName>
    </submittedName>
</protein>
<feature type="transmembrane region" description="Helical" evidence="1">
    <location>
        <begin position="108"/>
        <end position="131"/>
    </location>
</feature>
<feature type="transmembrane region" description="Helical" evidence="1">
    <location>
        <begin position="313"/>
        <end position="340"/>
    </location>
</feature>
<sequence>MDISSFLDGLSIAVQPINILWIIVGGFLGTIVGMLPGLGPATAVAVLIPVTFGMNPVSAIILMAAIYYGAMYGGSRSSILLNTPGDGSAIAATFDGYPMAKKGQAGEALAISAVASFIGGLIAVVGFIFLAEPLANFALKFGPAEYFLLMLLTLSAIVALSIGKMVKGFLAMMVGLALSTVGIDTQTGVYRFTMDIPHLSEGIDFLIVIIGVYAIGEVLYNFLNIDKQKKEKKKVGKVWFTKEQWKRSKWPILRSGPLGFIIGVLPGAGGSIASMISYTSEKQISKRTEEFGEGAVEGLAAPESSNNAASVGAMIPLLTMGIPGSGTTAVMLGALIMLGLRPGPLLFEQQPETAWALINSMFIGNLALVIINIALVGLLVKILDTPAKVLYPIIVLLAFIGTYTLSYSVIDFFLLLIFGLFGLMMKVMDIPIAPLVLALIVGTDMEQNFRMAVLSSNGSLGVFFSSGVSIGLVILTVLSLCYPLIVKLAKRKKNMSEDEDQVYKSS</sequence>
<gene>
    <name evidence="3" type="ORF">SAMN05421743_108125</name>
</gene>
<keyword evidence="1" id="KW-0472">Membrane</keyword>
<dbReference type="STRING" id="571932.SAMN05421743_108125"/>
<proteinExistence type="predicted"/>
<feature type="transmembrane region" description="Helical" evidence="1">
    <location>
        <begin position="12"/>
        <end position="35"/>
    </location>
</feature>